<organism evidence="2 3">
    <name type="scientific">Fulvivirga sediminis</name>
    <dbReference type="NCBI Taxonomy" id="2803949"/>
    <lineage>
        <taxon>Bacteria</taxon>
        <taxon>Pseudomonadati</taxon>
        <taxon>Bacteroidota</taxon>
        <taxon>Cytophagia</taxon>
        <taxon>Cytophagales</taxon>
        <taxon>Fulvivirgaceae</taxon>
        <taxon>Fulvivirga</taxon>
    </lineage>
</organism>
<dbReference type="Proteomes" id="UP000659388">
    <property type="component" value="Unassembled WGS sequence"/>
</dbReference>
<dbReference type="Pfam" id="PF20594">
    <property type="entry name" value="DUF6794"/>
    <property type="match status" value="1"/>
</dbReference>
<reference evidence="2" key="1">
    <citation type="submission" date="2021-01" db="EMBL/GenBank/DDBJ databases">
        <title>Fulvivirga kasyanovii gen. nov., sp nov., a novel member of the phylum Bacteroidetes isolated from seawater in a mussel farm.</title>
        <authorList>
            <person name="Zhao L.-H."/>
            <person name="Wang Z.-J."/>
        </authorList>
    </citation>
    <scope>NUCLEOTIDE SEQUENCE</scope>
    <source>
        <strain evidence="2">2943</strain>
    </source>
</reference>
<comment type="caution">
    <text evidence="2">The sequence shown here is derived from an EMBL/GenBank/DDBJ whole genome shotgun (WGS) entry which is preliminary data.</text>
</comment>
<accession>A0A937K3H3</accession>
<name>A0A937K3H3_9BACT</name>
<dbReference type="AlphaFoldDB" id="A0A937K3H3"/>
<keyword evidence="3" id="KW-1185">Reference proteome</keyword>
<gene>
    <name evidence="2" type="ORF">JL102_22715</name>
</gene>
<protein>
    <recommendedName>
        <fullName evidence="1">DUF6794 domain-containing protein</fullName>
    </recommendedName>
</protein>
<evidence type="ECO:0000313" key="2">
    <source>
        <dbReference type="EMBL" id="MBL3658977.1"/>
    </source>
</evidence>
<dbReference type="RefSeq" id="WP_202246771.1">
    <property type="nucleotide sequence ID" value="NZ_JAESIY010000021.1"/>
</dbReference>
<proteinExistence type="predicted"/>
<evidence type="ECO:0000313" key="3">
    <source>
        <dbReference type="Proteomes" id="UP000659388"/>
    </source>
</evidence>
<dbReference type="InterPro" id="IPR046744">
    <property type="entry name" value="DUF6794"/>
</dbReference>
<evidence type="ECO:0000259" key="1">
    <source>
        <dbReference type="Pfam" id="PF20594"/>
    </source>
</evidence>
<feature type="domain" description="DUF6794" evidence="1">
    <location>
        <begin position="9"/>
        <end position="89"/>
    </location>
</feature>
<sequence length="114" mass="13172">MNNTVKPIDYHHAIILLDELLSNDQKVEISKCSEQEVGLKMHFTLGLWIRNNWINDISSPLGCHIQKNELVMGYDSYSTAIIIIYHRHLNGKDLNIEEEIEKAYMEGGGWMNNN</sequence>
<dbReference type="EMBL" id="JAESIY010000021">
    <property type="protein sequence ID" value="MBL3658977.1"/>
    <property type="molecule type" value="Genomic_DNA"/>
</dbReference>